<sequence length="341" mass="37172">MPFWINLIVGFLSLLVAGLFGIVLIPYLRKLKAGSHILDIGPAWHKSKEGTPLMGGFMFILSVPVAVWVGYLLIRAYRNAHMIQTPENSGLKLLLAVGVSILFMLVGFCDDYIKVVKKRNKGLSINAKTVFQLLITAGYMVACYFLGDSTQVVFPIIGAVDFGWLYYPIMGIAIYGVVNAVNFTDGVDGLLGSVTVVYSVAFTMIFVLLDNWEMSAFAMAVAGGCMGFLIWNLHPAKVFMGDTGSLFLGGCVIAMGMASGLELLIPLVGVIYIVEALSDVIQILSFKIRKKRVFKMAPIHHHFELCGWSEYKILFVFAGVTAAAGVLGVLATWLYTSNLPS</sequence>
<comment type="catalytic activity">
    <reaction evidence="7">
        <text>UDP-N-acetyl-alpha-D-muramoyl-L-alanyl-gamma-D-glutamyl-meso-2,6-diaminopimeloyl-D-alanyl-D-alanine + di-trans,octa-cis-undecaprenyl phosphate = di-trans,octa-cis-undecaprenyl diphospho-N-acetyl-alpha-D-muramoyl-L-alanyl-D-glutamyl-meso-2,6-diaminopimeloyl-D-alanyl-D-alanine + UMP</text>
        <dbReference type="Rhea" id="RHEA:28386"/>
        <dbReference type="ChEBI" id="CHEBI:57865"/>
        <dbReference type="ChEBI" id="CHEBI:60392"/>
        <dbReference type="ChEBI" id="CHEBI:61386"/>
        <dbReference type="ChEBI" id="CHEBI:61387"/>
        <dbReference type="EC" id="2.7.8.13"/>
    </reaction>
</comment>
<evidence type="ECO:0000256" key="1">
    <source>
        <dbReference type="ARBA" id="ARBA00004141"/>
    </source>
</evidence>
<evidence type="ECO:0000256" key="5">
    <source>
        <dbReference type="ARBA" id="ARBA00022989"/>
    </source>
</evidence>
<dbReference type="GO" id="GO:0008360">
    <property type="term" value="P:regulation of cell shape"/>
    <property type="evidence" value="ECO:0007669"/>
    <property type="project" value="UniProtKB-KW"/>
</dbReference>
<evidence type="ECO:0000256" key="9">
    <source>
        <dbReference type="PIRSR" id="PIRSR600715-1"/>
    </source>
</evidence>
<dbReference type="InterPro" id="IPR018480">
    <property type="entry name" value="PNAcMuramoyl-5peptid_Trfase_CS"/>
</dbReference>
<keyword evidence="7 9" id="KW-0479">Metal-binding</keyword>
<accession>A0A9D1JHY7</accession>
<comment type="pathway">
    <text evidence="7">Cell wall biogenesis; peptidoglycan biosynthesis.</text>
</comment>
<dbReference type="PROSITE" id="PS01348">
    <property type="entry name" value="MRAY_2"/>
    <property type="match status" value="1"/>
</dbReference>
<evidence type="ECO:0000313" key="11">
    <source>
        <dbReference type="Proteomes" id="UP000823982"/>
    </source>
</evidence>
<feature type="transmembrane region" description="Helical" evidence="7">
    <location>
        <begin position="53"/>
        <end position="74"/>
    </location>
</feature>
<evidence type="ECO:0000256" key="8">
    <source>
        <dbReference type="NCBIfam" id="TIGR00445"/>
    </source>
</evidence>
<dbReference type="InterPro" id="IPR003524">
    <property type="entry name" value="PNAcMuramoyl-5peptid_Trfase"/>
</dbReference>
<dbReference type="PANTHER" id="PTHR22926:SF5">
    <property type="entry name" value="PHOSPHO-N-ACETYLMURAMOYL-PENTAPEPTIDE-TRANSFERASE HOMOLOG"/>
    <property type="match status" value="1"/>
</dbReference>
<dbReference type="AlphaFoldDB" id="A0A9D1JHY7"/>
<evidence type="ECO:0000256" key="2">
    <source>
        <dbReference type="ARBA" id="ARBA00005583"/>
    </source>
</evidence>
<dbReference type="GO" id="GO:0046872">
    <property type="term" value="F:metal ion binding"/>
    <property type="evidence" value="ECO:0007669"/>
    <property type="project" value="UniProtKB-KW"/>
</dbReference>
<keyword evidence="5 7" id="KW-1133">Transmembrane helix</keyword>
<comment type="subcellular location">
    <subcellularLocation>
        <location evidence="7">Cell membrane</location>
        <topology evidence="7">Multi-pass membrane protein</topology>
    </subcellularLocation>
    <subcellularLocation>
        <location evidence="1">Membrane</location>
        <topology evidence="1">Multi-pass membrane protein</topology>
    </subcellularLocation>
</comment>
<dbReference type="GO" id="GO:0009252">
    <property type="term" value="P:peptidoglycan biosynthetic process"/>
    <property type="evidence" value="ECO:0007669"/>
    <property type="project" value="UniProtKB-UniRule"/>
</dbReference>
<dbReference type="Proteomes" id="UP000823982">
    <property type="component" value="Unassembled WGS sequence"/>
</dbReference>
<keyword evidence="7" id="KW-0132">Cell division</keyword>
<keyword evidence="7" id="KW-0131">Cell cycle</keyword>
<dbReference type="GO" id="GO:0008963">
    <property type="term" value="F:phospho-N-acetylmuramoyl-pentapeptide-transferase activity"/>
    <property type="evidence" value="ECO:0007669"/>
    <property type="project" value="UniProtKB-UniRule"/>
</dbReference>
<evidence type="ECO:0000313" key="10">
    <source>
        <dbReference type="EMBL" id="HIS24927.1"/>
    </source>
</evidence>
<feature type="binding site" evidence="9">
    <location>
        <position position="242"/>
    </location>
    <ligand>
        <name>Mg(2+)</name>
        <dbReference type="ChEBI" id="CHEBI:18420"/>
    </ligand>
</feature>
<gene>
    <name evidence="7" type="primary">mraY</name>
    <name evidence="10" type="ORF">IAD01_05950</name>
</gene>
<keyword evidence="7" id="KW-0573">Peptidoglycan synthesis</keyword>
<comment type="similarity">
    <text evidence="2 7">Belongs to the glycosyltransferase 4 family. MraY subfamily.</text>
</comment>
<keyword evidence="7" id="KW-1003">Cell membrane</keyword>
<evidence type="ECO:0000256" key="6">
    <source>
        <dbReference type="ARBA" id="ARBA00023136"/>
    </source>
</evidence>
<proteinExistence type="inferred from homology"/>
<feature type="transmembrane region" description="Helical" evidence="7">
    <location>
        <begin position="125"/>
        <end position="147"/>
    </location>
</feature>
<protein>
    <recommendedName>
        <fullName evidence="7 8">Phospho-N-acetylmuramoyl-pentapeptide-transferase</fullName>
        <ecNumber evidence="7 8">2.7.8.13</ecNumber>
    </recommendedName>
    <alternativeName>
        <fullName evidence="7">UDP-MurNAc-pentapeptide phosphotransferase</fullName>
    </alternativeName>
</protein>
<comment type="cofactor">
    <cofactor evidence="7 9">
        <name>Mg(2+)</name>
        <dbReference type="ChEBI" id="CHEBI:18420"/>
    </cofactor>
</comment>
<feature type="transmembrane region" description="Helical" evidence="7">
    <location>
        <begin position="153"/>
        <end position="178"/>
    </location>
</feature>
<comment type="caution">
    <text evidence="10">The sequence shown here is derived from an EMBL/GenBank/DDBJ whole genome shotgun (WGS) entry which is preliminary data.</text>
</comment>
<feature type="transmembrane region" description="Helical" evidence="7">
    <location>
        <begin position="6"/>
        <end position="28"/>
    </location>
</feature>
<feature type="transmembrane region" description="Helical" evidence="7">
    <location>
        <begin position="264"/>
        <end position="286"/>
    </location>
</feature>
<dbReference type="GO" id="GO:0051301">
    <property type="term" value="P:cell division"/>
    <property type="evidence" value="ECO:0007669"/>
    <property type="project" value="UniProtKB-KW"/>
</dbReference>
<name>A0A9D1JHY7_9FIRM</name>
<dbReference type="NCBIfam" id="TIGR00445">
    <property type="entry name" value="mraY"/>
    <property type="match status" value="1"/>
</dbReference>
<reference evidence="10" key="2">
    <citation type="journal article" date="2021" name="PeerJ">
        <title>Extensive microbial diversity within the chicken gut microbiome revealed by metagenomics and culture.</title>
        <authorList>
            <person name="Gilroy R."/>
            <person name="Ravi A."/>
            <person name="Getino M."/>
            <person name="Pursley I."/>
            <person name="Horton D.L."/>
            <person name="Alikhan N.F."/>
            <person name="Baker D."/>
            <person name="Gharbi K."/>
            <person name="Hall N."/>
            <person name="Watson M."/>
            <person name="Adriaenssens E.M."/>
            <person name="Foster-Nyarko E."/>
            <person name="Jarju S."/>
            <person name="Secka A."/>
            <person name="Antonio M."/>
            <person name="Oren A."/>
            <person name="Chaudhuri R.R."/>
            <person name="La Ragione R."/>
            <person name="Hildebrand F."/>
            <person name="Pallen M.J."/>
        </authorList>
    </citation>
    <scope>NUCLEOTIDE SEQUENCE</scope>
    <source>
        <strain evidence="10">CHK157-1446</strain>
    </source>
</reference>
<dbReference type="CDD" id="cd06852">
    <property type="entry name" value="GT_MraY"/>
    <property type="match status" value="1"/>
</dbReference>
<feature type="transmembrane region" description="Helical" evidence="7">
    <location>
        <begin position="214"/>
        <end position="231"/>
    </location>
</feature>
<keyword evidence="7" id="KW-0133">Cell shape</keyword>
<dbReference type="InterPro" id="IPR000715">
    <property type="entry name" value="Glycosyl_transferase_4"/>
</dbReference>
<feature type="binding site" evidence="9">
    <location>
        <position position="182"/>
    </location>
    <ligand>
        <name>Mg(2+)</name>
        <dbReference type="ChEBI" id="CHEBI:18420"/>
    </ligand>
</feature>
<comment type="function">
    <text evidence="7">Catalyzes the initial step of the lipid cycle reactions in the biosynthesis of the cell wall peptidoglycan: transfers peptidoglycan precursor phospho-MurNAc-pentapeptide from UDP-MurNAc-pentapeptide onto the lipid carrier undecaprenyl phosphate, yielding undecaprenyl-pyrophosphoryl-MurNAc-pentapeptide, known as lipid I.</text>
</comment>
<feature type="transmembrane region" description="Helical" evidence="7">
    <location>
        <begin position="313"/>
        <end position="335"/>
    </location>
</feature>
<keyword evidence="4 7" id="KW-0812">Transmembrane</keyword>
<dbReference type="HAMAP" id="MF_00038">
    <property type="entry name" value="MraY"/>
    <property type="match status" value="1"/>
</dbReference>
<dbReference type="GO" id="GO:0071555">
    <property type="term" value="P:cell wall organization"/>
    <property type="evidence" value="ECO:0007669"/>
    <property type="project" value="UniProtKB-KW"/>
</dbReference>
<feature type="transmembrane region" description="Helical" evidence="7">
    <location>
        <begin position="94"/>
        <end position="113"/>
    </location>
</feature>
<keyword evidence="7 9" id="KW-0460">Magnesium</keyword>
<dbReference type="Pfam" id="PF00953">
    <property type="entry name" value="Glycos_transf_4"/>
    <property type="match status" value="1"/>
</dbReference>
<reference evidence="10" key="1">
    <citation type="submission" date="2020-10" db="EMBL/GenBank/DDBJ databases">
        <authorList>
            <person name="Gilroy R."/>
        </authorList>
    </citation>
    <scope>NUCLEOTIDE SEQUENCE</scope>
    <source>
        <strain evidence="10">CHK157-1446</strain>
    </source>
</reference>
<keyword evidence="6 7" id="KW-0472">Membrane</keyword>
<feature type="transmembrane region" description="Helical" evidence="7">
    <location>
        <begin position="190"/>
        <end position="208"/>
    </location>
</feature>
<evidence type="ECO:0000256" key="4">
    <source>
        <dbReference type="ARBA" id="ARBA00022692"/>
    </source>
</evidence>
<keyword evidence="3 7" id="KW-0808">Transferase</keyword>
<dbReference type="EC" id="2.7.8.13" evidence="7 8"/>
<evidence type="ECO:0000256" key="3">
    <source>
        <dbReference type="ARBA" id="ARBA00022679"/>
    </source>
</evidence>
<organism evidence="10 11">
    <name type="scientific">Candidatus Faeciplasma gallinarum</name>
    <dbReference type="NCBI Taxonomy" id="2840799"/>
    <lineage>
        <taxon>Bacteria</taxon>
        <taxon>Bacillati</taxon>
        <taxon>Bacillota</taxon>
        <taxon>Clostridia</taxon>
        <taxon>Eubacteriales</taxon>
        <taxon>Oscillospiraceae</taxon>
        <taxon>Oscillospiraceae incertae sedis</taxon>
        <taxon>Candidatus Faeciplasma</taxon>
    </lineage>
</organism>
<dbReference type="GO" id="GO:0005886">
    <property type="term" value="C:plasma membrane"/>
    <property type="evidence" value="ECO:0007669"/>
    <property type="project" value="UniProtKB-SubCell"/>
</dbReference>
<dbReference type="PANTHER" id="PTHR22926">
    <property type="entry name" value="PHOSPHO-N-ACETYLMURAMOYL-PENTAPEPTIDE-TRANSFERASE"/>
    <property type="match status" value="1"/>
</dbReference>
<evidence type="ECO:0000256" key="7">
    <source>
        <dbReference type="HAMAP-Rule" id="MF_00038"/>
    </source>
</evidence>
<keyword evidence="7" id="KW-0961">Cell wall biogenesis/degradation</keyword>
<dbReference type="EMBL" id="DVIR01000056">
    <property type="protein sequence ID" value="HIS24927.1"/>
    <property type="molecule type" value="Genomic_DNA"/>
</dbReference>